<dbReference type="InterPro" id="IPR000515">
    <property type="entry name" value="MetI-like"/>
</dbReference>
<organism evidence="9 10">
    <name type="scientific">Ruminiclostridium cellobioparum subsp. termitidis CT1112</name>
    <dbReference type="NCBI Taxonomy" id="1195236"/>
    <lineage>
        <taxon>Bacteria</taxon>
        <taxon>Bacillati</taxon>
        <taxon>Bacillota</taxon>
        <taxon>Clostridia</taxon>
        <taxon>Eubacteriales</taxon>
        <taxon>Oscillospiraceae</taxon>
        <taxon>Ruminiclostridium</taxon>
    </lineage>
</organism>
<dbReference type="eggNOG" id="COG1175">
    <property type="taxonomic scope" value="Bacteria"/>
</dbReference>
<feature type="transmembrane region" description="Helical" evidence="7">
    <location>
        <begin position="12"/>
        <end position="35"/>
    </location>
</feature>
<dbReference type="GO" id="GO:0055085">
    <property type="term" value="P:transmembrane transport"/>
    <property type="evidence" value="ECO:0007669"/>
    <property type="project" value="InterPro"/>
</dbReference>
<feature type="transmembrane region" description="Helical" evidence="7">
    <location>
        <begin position="80"/>
        <end position="99"/>
    </location>
</feature>
<comment type="caution">
    <text evidence="9">The sequence shown here is derived from an EMBL/GenBank/DDBJ whole genome shotgun (WGS) entry which is preliminary data.</text>
</comment>
<keyword evidence="3" id="KW-1003">Cell membrane</keyword>
<dbReference type="Pfam" id="PF00528">
    <property type="entry name" value="BPD_transp_1"/>
    <property type="match status" value="1"/>
</dbReference>
<dbReference type="InterPro" id="IPR035906">
    <property type="entry name" value="MetI-like_sf"/>
</dbReference>
<comment type="subcellular location">
    <subcellularLocation>
        <location evidence="1 7">Cell membrane</location>
        <topology evidence="1 7">Multi-pass membrane protein</topology>
    </subcellularLocation>
</comment>
<sequence>MKSIGQRKTNKLEIVLFILPCLILVGVIFYTPFILSMFYSLTQWNGIAKEPVFIGLRNFIRLFTGDSGFVSSIIFTSKYAFFYIISSNVIALALAVLLVKKLLTANILRAVFFVPYIMSMIIVGFIWRFIFSQGFNSLSAITGWGIFDMSWLGDPGLAFVSVVMVAVWQSLGFYMVIYIAGLQALPEDVLEAAVVDGASAPRKFFSITLPLLGPSITTCLFLSLTNSIKVFDIILALTAGGPGGSTYSVTYDIYREAFQNNNYGYGAAKSLVLFIIVAGITVIIMKGFRSREVEL</sequence>
<keyword evidence="2 7" id="KW-0813">Transport</keyword>
<feature type="domain" description="ABC transmembrane type-1" evidence="8">
    <location>
        <begin position="73"/>
        <end position="284"/>
    </location>
</feature>
<dbReference type="STRING" id="1195236.CTER_2122"/>
<keyword evidence="10" id="KW-1185">Reference proteome</keyword>
<evidence type="ECO:0000256" key="2">
    <source>
        <dbReference type="ARBA" id="ARBA00022448"/>
    </source>
</evidence>
<gene>
    <name evidence="9" type="ORF">CTER_2122</name>
</gene>
<evidence type="ECO:0000259" key="8">
    <source>
        <dbReference type="PROSITE" id="PS50928"/>
    </source>
</evidence>
<evidence type="ECO:0000256" key="1">
    <source>
        <dbReference type="ARBA" id="ARBA00004651"/>
    </source>
</evidence>
<keyword evidence="6 7" id="KW-0472">Membrane</keyword>
<dbReference type="Gene3D" id="1.10.3720.10">
    <property type="entry name" value="MetI-like"/>
    <property type="match status" value="1"/>
</dbReference>
<dbReference type="AlphaFoldDB" id="S0FSH2"/>
<dbReference type="GO" id="GO:0005886">
    <property type="term" value="C:plasma membrane"/>
    <property type="evidence" value="ECO:0007669"/>
    <property type="project" value="UniProtKB-SubCell"/>
</dbReference>
<evidence type="ECO:0000256" key="3">
    <source>
        <dbReference type="ARBA" id="ARBA00022475"/>
    </source>
</evidence>
<evidence type="ECO:0000256" key="4">
    <source>
        <dbReference type="ARBA" id="ARBA00022692"/>
    </source>
</evidence>
<dbReference type="SUPFAM" id="SSF161098">
    <property type="entry name" value="MetI-like"/>
    <property type="match status" value="1"/>
</dbReference>
<proteinExistence type="inferred from homology"/>
<dbReference type="PATRIC" id="fig|1195236.3.peg.2426"/>
<dbReference type="PANTHER" id="PTHR30193:SF41">
    <property type="entry name" value="DIACETYLCHITOBIOSE UPTAKE SYSTEM PERMEASE PROTEIN NGCF"/>
    <property type="match status" value="1"/>
</dbReference>
<dbReference type="EMBL" id="AORV01000031">
    <property type="protein sequence ID" value="EMS72134.1"/>
    <property type="molecule type" value="Genomic_DNA"/>
</dbReference>
<reference evidence="9 10" key="1">
    <citation type="journal article" date="2013" name="Genome Announc.">
        <title>Draft Genome Sequence of the Cellulolytic, Mesophilic, Anaerobic Bacterium Clostridium termitidis Strain CT1112 (DSM 5398).</title>
        <authorList>
            <person name="Lal S."/>
            <person name="Ramachandran U."/>
            <person name="Zhang X."/>
            <person name="Munir R."/>
            <person name="Sparling R."/>
            <person name="Levin D.B."/>
        </authorList>
    </citation>
    <scope>NUCLEOTIDE SEQUENCE [LARGE SCALE GENOMIC DNA]</scope>
    <source>
        <strain evidence="9 10">CT1112</strain>
    </source>
</reference>
<dbReference type="PANTHER" id="PTHR30193">
    <property type="entry name" value="ABC TRANSPORTER PERMEASE PROTEIN"/>
    <property type="match status" value="1"/>
</dbReference>
<dbReference type="RefSeq" id="WP_004625649.1">
    <property type="nucleotide sequence ID" value="NZ_AORV01000031.1"/>
</dbReference>
<evidence type="ECO:0000256" key="7">
    <source>
        <dbReference type="RuleBase" id="RU363032"/>
    </source>
</evidence>
<dbReference type="Proteomes" id="UP000014155">
    <property type="component" value="Unassembled WGS sequence"/>
</dbReference>
<evidence type="ECO:0000256" key="5">
    <source>
        <dbReference type="ARBA" id="ARBA00022989"/>
    </source>
</evidence>
<dbReference type="CDD" id="cd06261">
    <property type="entry name" value="TM_PBP2"/>
    <property type="match status" value="1"/>
</dbReference>
<evidence type="ECO:0000313" key="10">
    <source>
        <dbReference type="Proteomes" id="UP000014155"/>
    </source>
</evidence>
<feature type="transmembrane region" description="Helical" evidence="7">
    <location>
        <begin position="263"/>
        <end position="285"/>
    </location>
</feature>
<feature type="transmembrane region" description="Helical" evidence="7">
    <location>
        <begin position="111"/>
        <end position="130"/>
    </location>
</feature>
<accession>S0FSH2</accession>
<dbReference type="PROSITE" id="PS50928">
    <property type="entry name" value="ABC_TM1"/>
    <property type="match status" value="1"/>
</dbReference>
<dbReference type="InterPro" id="IPR051393">
    <property type="entry name" value="ABC_transporter_permease"/>
</dbReference>
<evidence type="ECO:0000313" key="9">
    <source>
        <dbReference type="EMBL" id="EMS72134.1"/>
    </source>
</evidence>
<comment type="similarity">
    <text evidence="7">Belongs to the binding-protein-dependent transport system permease family.</text>
</comment>
<feature type="transmembrane region" description="Helical" evidence="7">
    <location>
        <begin position="157"/>
        <end position="183"/>
    </location>
</feature>
<evidence type="ECO:0000256" key="6">
    <source>
        <dbReference type="ARBA" id="ARBA00023136"/>
    </source>
</evidence>
<name>S0FSH2_RUMCE</name>
<keyword evidence="5 7" id="KW-1133">Transmembrane helix</keyword>
<keyword evidence="4 7" id="KW-0812">Transmembrane</keyword>
<protein>
    <submittedName>
        <fullName evidence="9">ABC transporter, permease protein</fullName>
    </submittedName>
</protein>